<dbReference type="Gene3D" id="3.30.110.20">
    <property type="entry name" value="Alba-like domain"/>
    <property type="match status" value="1"/>
</dbReference>
<reference evidence="2" key="1">
    <citation type="submission" date="2020-05" db="EMBL/GenBank/DDBJ databases">
        <title>Phylogenomic resolution of chytrid fungi.</title>
        <authorList>
            <person name="Stajich J.E."/>
            <person name="Amses K."/>
            <person name="Simmons R."/>
            <person name="Seto K."/>
            <person name="Myers J."/>
            <person name="Bonds A."/>
            <person name="Quandt C.A."/>
            <person name="Barry K."/>
            <person name="Liu P."/>
            <person name="Grigoriev I."/>
            <person name="Longcore J.E."/>
            <person name="James T.Y."/>
        </authorList>
    </citation>
    <scope>NUCLEOTIDE SEQUENCE</scope>
    <source>
        <strain evidence="2">JEL0513</strain>
    </source>
</reference>
<dbReference type="AlphaFoldDB" id="A0AAD5XFQ8"/>
<dbReference type="InterPro" id="IPR002775">
    <property type="entry name" value="DNA/RNA-bd_Alba-like"/>
</dbReference>
<dbReference type="SUPFAM" id="SSF82704">
    <property type="entry name" value="AlbA-like"/>
    <property type="match status" value="1"/>
</dbReference>
<organism evidence="2 3">
    <name type="scientific">Physocladia obscura</name>
    <dbReference type="NCBI Taxonomy" id="109957"/>
    <lineage>
        <taxon>Eukaryota</taxon>
        <taxon>Fungi</taxon>
        <taxon>Fungi incertae sedis</taxon>
        <taxon>Chytridiomycota</taxon>
        <taxon>Chytridiomycota incertae sedis</taxon>
        <taxon>Chytridiomycetes</taxon>
        <taxon>Chytridiales</taxon>
        <taxon>Chytriomycetaceae</taxon>
        <taxon>Physocladia</taxon>
    </lineage>
</organism>
<evidence type="ECO:0000313" key="3">
    <source>
        <dbReference type="Proteomes" id="UP001211907"/>
    </source>
</evidence>
<dbReference type="Pfam" id="PF01918">
    <property type="entry name" value="Alba"/>
    <property type="match status" value="1"/>
</dbReference>
<evidence type="ECO:0000259" key="1">
    <source>
        <dbReference type="Pfam" id="PF01918"/>
    </source>
</evidence>
<sequence>MNSVTNINVSTGSKIKECVDKALSILRSDGEQVTIRAKDKAISKAISITEIVKRLMGGETNVRQTTTIAYFKKDSYNASDATKSKIPTIEISLISFQNTAKP</sequence>
<evidence type="ECO:0000313" key="2">
    <source>
        <dbReference type="EMBL" id="KAJ3119556.1"/>
    </source>
</evidence>
<dbReference type="InterPro" id="IPR036882">
    <property type="entry name" value="Alba-like_dom_sf"/>
</dbReference>
<name>A0AAD5XFQ8_9FUNG</name>
<keyword evidence="3" id="KW-1185">Reference proteome</keyword>
<feature type="domain" description="DNA/RNA-binding protein Alba-like" evidence="1">
    <location>
        <begin position="6"/>
        <end position="69"/>
    </location>
</feature>
<dbReference type="GO" id="GO:0003676">
    <property type="term" value="F:nucleic acid binding"/>
    <property type="evidence" value="ECO:0007669"/>
    <property type="project" value="InterPro"/>
</dbReference>
<dbReference type="Proteomes" id="UP001211907">
    <property type="component" value="Unassembled WGS sequence"/>
</dbReference>
<accession>A0AAD5XFQ8</accession>
<proteinExistence type="predicted"/>
<dbReference type="EMBL" id="JADGJH010001048">
    <property type="protein sequence ID" value="KAJ3119556.1"/>
    <property type="molecule type" value="Genomic_DNA"/>
</dbReference>
<comment type="caution">
    <text evidence="2">The sequence shown here is derived from an EMBL/GenBank/DDBJ whole genome shotgun (WGS) entry which is preliminary data.</text>
</comment>
<protein>
    <recommendedName>
        <fullName evidence="1">DNA/RNA-binding protein Alba-like domain-containing protein</fullName>
    </recommendedName>
</protein>
<gene>
    <name evidence="2" type="ORF">HK100_000257</name>
</gene>